<reference evidence="2" key="1">
    <citation type="submission" date="2020-06" db="EMBL/GenBank/DDBJ databases">
        <authorList>
            <consortium name="Plant Systems Biology data submission"/>
        </authorList>
    </citation>
    <scope>NUCLEOTIDE SEQUENCE</scope>
    <source>
        <strain evidence="2">D6</strain>
    </source>
</reference>
<dbReference type="AlphaFoldDB" id="A0A9N8E5Q4"/>
<gene>
    <name evidence="2" type="ORF">SEMRO_699_G189410.1</name>
</gene>
<sequence>MAEFAAYSQVIETGHRQWFQKLATDIEAAISSRLPLGKKKFSRFWAMASWAPFFDNVMCYTTPCVYEAIVKTAWEDPYTAIGKGFCTKHFTKADHAYAQKQIRMALAHIIQFNEFLLLDRNSLAFPDLQILWEIIVKLFEFVLVLKVRVKQGHLLAVLFISVQLLWSVSIFLLGLLGILAMN</sequence>
<evidence type="ECO:0000313" key="3">
    <source>
        <dbReference type="Proteomes" id="UP001153069"/>
    </source>
</evidence>
<dbReference type="EMBL" id="CAICTM010000698">
    <property type="protein sequence ID" value="CAB9515197.1"/>
    <property type="molecule type" value="Genomic_DNA"/>
</dbReference>
<dbReference type="Proteomes" id="UP001153069">
    <property type="component" value="Unassembled WGS sequence"/>
</dbReference>
<feature type="transmembrane region" description="Helical" evidence="1">
    <location>
        <begin position="154"/>
        <end position="180"/>
    </location>
</feature>
<name>A0A9N8E5Q4_9STRA</name>
<keyword evidence="3" id="KW-1185">Reference proteome</keyword>
<evidence type="ECO:0000256" key="1">
    <source>
        <dbReference type="SAM" id="Phobius"/>
    </source>
</evidence>
<accession>A0A9N8E5Q4</accession>
<keyword evidence="1" id="KW-0472">Membrane</keyword>
<evidence type="ECO:0000313" key="2">
    <source>
        <dbReference type="EMBL" id="CAB9515197.1"/>
    </source>
</evidence>
<proteinExistence type="predicted"/>
<organism evidence="2 3">
    <name type="scientific">Seminavis robusta</name>
    <dbReference type="NCBI Taxonomy" id="568900"/>
    <lineage>
        <taxon>Eukaryota</taxon>
        <taxon>Sar</taxon>
        <taxon>Stramenopiles</taxon>
        <taxon>Ochrophyta</taxon>
        <taxon>Bacillariophyta</taxon>
        <taxon>Bacillariophyceae</taxon>
        <taxon>Bacillariophycidae</taxon>
        <taxon>Naviculales</taxon>
        <taxon>Naviculaceae</taxon>
        <taxon>Seminavis</taxon>
    </lineage>
</organism>
<protein>
    <submittedName>
        <fullName evidence="2">Uncharacterized protein</fullName>
    </submittedName>
</protein>
<keyword evidence="1" id="KW-0812">Transmembrane</keyword>
<comment type="caution">
    <text evidence="2">The sequence shown here is derived from an EMBL/GenBank/DDBJ whole genome shotgun (WGS) entry which is preliminary data.</text>
</comment>
<keyword evidence="1" id="KW-1133">Transmembrane helix</keyword>